<feature type="transmembrane region" description="Helical" evidence="7">
    <location>
        <begin position="6"/>
        <end position="24"/>
    </location>
</feature>
<keyword evidence="3" id="KW-1003">Cell membrane</keyword>
<feature type="transmembrane region" description="Helical" evidence="7">
    <location>
        <begin position="57"/>
        <end position="74"/>
    </location>
</feature>
<dbReference type="GO" id="GO:0005886">
    <property type="term" value="C:plasma membrane"/>
    <property type="evidence" value="ECO:0007669"/>
    <property type="project" value="UniProtKB-SubCell"/>
</dbReference>
<evidence type="ECO:0000256" key="7">
    <source>
        <dbReference type="SAM" id="Phobius"/>
    </source>
</evidence>
<dbReference type="Pfam" id="PF04239">
    <property type="entry name" value="DUF421"/>
    <property type="match status" value="1"/>
</dbReference>
<feature type="domain" description="YetF C-terminal" evidence="8">
    <location>
        <begin position="81"/>
        <end position="201"/>
    </location>
</feature>
<evidence type="ECO:0000256" key="3">
    <source>
        <dbReference type="ARBA" id="ARBA00022475"/>
    </source>
</evidence>
<protein>
    <submittedName>
        <fullName evidence="10">DUF421 domain-containing protein</fullName>
    </submittedName>
</protein>
<keyword evidence="5 7" id="KW-1133">Transmembrane helix</keyword>
<evidence type="ECO:0000256" key="4">
    <source>
        <dbReference type="ARBA" id="ARBA00022692"/>
    </source>
</evidence>
<dbReference type="InterPro" id="IPR007353">
    <property type="entry name" value="DUF421"/>
</dbReference>
<feature type="domain" description="YetF-like N-terminal transmembrane" evidence="9">
    <location>
        <begin position="3"/>
        <end position="76"/>
    </location>
</feature>
<dbReference type="PANTHER" id="PTHR34582:SF6">
    <property type="entry name" value="UPF0702 TRANSMEMBRANE PROTEIN YCAP"/>
    <property type="match status" value="1"/>
</dbReference>
<dbReference type="OrthoDB" id="9778331at2"/>
<gene>
    <name evidence="10" type="ORF">EHS13_07645</name>
</gene>
<evidence type="ECO:0000259" key="9">
    <source>
        <dbReference type="Pfam" id="PF20730"/>
    </source>
</evidence>
<dbReference type="InterPro" id="IPR048454">
    <property type="entry name" value="YetF_N"/>
</dbReference>
<dbReference type="RefSeq" id="WP_155699771.1">
    <property type="nucleotide sequence ID" value="NZ_CP034235.1"/>
</dbReference>
<evidence type="ECO:0000256" key="5">
    <source>
        <dbReference type="ARBA" id="ARBA00022989"/>
    </source>
</evidence>
<proteinExistence type="inferred from homology"/>
<dbReference type="PANTHER" id="PTHR34582">
    <property type="entry name" value="UPF0702 TRANSMEMBRANE PROTEIN YCAP"/>
    <property type="match status" value="1"/>
</dbReference>
<comment type="similarity">
    <text evidence="2">Belongs to the UPF0702 family.</text>
</comment>
<keyword evidence="11" id="KW-1185">Reference proteome</keyword>
<evidence type="ECO:0000259" key="8">
    <source>
        <dbReference type="Pfam" id="PF04239"/>
    </source>
</evidence>
<sequence>MFTMILIKLLIGFVGLWMIALVLGRNEIGQLTPLDFFSSIMLSEIVGNTLYDDQVKFTHLIYALAIWAILAYSMEKLTIRSAKVLQITEGRASLLVDEGIVNQQLLRASSLNFKDLTTMMRERDVFSFHVVETVIYETNGSISVIKKPGFENVQILSIPVIDDGEILTEAFRGRKISEALIRELAEKQGFMDVKQIAYAELKGSDDLWIIPLN</sequence>
<dbReference type="Proteomes" id="UP000426246">
    <property type="component" value="Chromosome"/>
</dbReference>
<evidence type="ECO:0000256" key="1">
    <source>
        <dbReference type="ARBA" id="ARBA00004651"/>
    </source>
</evidence>
<evidence type="ECO:0000313" key="11">
    <source>
        <dbReference type="Proteomes" id="UP000426246"/>
    </source>
</evidence>
<comment type="subcellular location">
    <subcellularLocation>
        <location evidence="1">Cell membrane</location>
        <topology evidence="1">Multi-pass membrane protein</topology>
    </subcellularLocation>
</comment>
<organism evidence="10 11">
    <name type="scientific">Paenibacillus psychroresistens</name>
    <dbReference type="NCBI Taxonomy" id="1778678"/>
    <lineage>
        <taxon>Bacteria</taxon>
        <taxon>Bacillati</taxon>
        <taxon>Bacillota</taxon>
        <taxon>Bacilli</taxon>
        <taxon>Bacillales</taxon>
        <taxon>Paenibacillaceae</taxon>
        <taxon>Paenibacillus</taxon>
    </lineage>
</organism>
<evidence type="ECO:0000256" key="6">
    <source>
        <dbReference type="ARBA" id="ARBA00023136"/>
    </source>
</evidence>
<evidence type="ECO:0000256" key="2">
    <source>
        <dbReference type="ARBA" id="ARBA00006448"/>
    </source>
</evidence>
<dbReference type="KEGG" id="ppsc:EHS13_07645"/>
<keyword evidence="6 7" id="KW-0472">Membrane</keyword>
<dbReference type="InterPro" id="IPR023090">
    <property type="entry name" value="UPF0702_alpha/beta_dom_sf"/>
</dbReference>
<accession>A0A6B8RGV4</accession>
<keyword evidence="4 7" id="KW-0812">Transmembrane</keyword>
<dbReference type="EMBL" id="CP034235">
    <property type="protein sequence ID" value="QGQ94763.1"/>
    <property type="molecule type" value="Genomic_DNA"/>
</dbReference>
<reference evidence="11" key="1">
    <citation type="submission" date="2018-11" db="EMBL/GenBank/DDBJ databases">
        <title>Complete genome sequence of Paenibacillus sp. ML311-T8.</title>
        <authorList>
            <person name="Nam Y.-D."/>
            <person name="Kang J."/>
            <person name="Chung W.-H."/>
            <person name="Park Y.S."/>
        </authorList>
    </citation>
    <scope>NUCLEOTIDE SEQUENCE [LARGE SCALE GENOMIC DNA]</scope>
    <source>
        <strain evidence="11">ML311-T8</strain>
    </source>
</reference>
<dbReference type="Gene3D" id="3.30.240.20">
    <property type="entry name" value="bsu07140 like domains"/>
    <property type="match status" value="2"/>
</dbReference>
<dbReference type="Pfam" id="PF20730">
    <property type="entry name" value="YetF_N"/>
    <property type="match status" value="1"/>
</dbReference>
<evidence type="ECO:0000313" key="10">
    <source>
        <dbReference type="EMBL" id="QGQ94763.1"/>
    </source>
</evidence>
<dbReference type="AlphaFoldDB" id="A0A6B8RGV4"/>
<name>A0A6B8RGV4_9BACL</name>